<name>A0A7M4FKZ0_CROPO</name>
<dbReference type="GO" id="GO:0005615">
    <property type="term" value="C:extracellular space"/>
    <property type="evidence" value="ECO:0007669"/>
    <property type="project" value="InterPro"/>
</dbReference>
<dbReference type="PANTHER" id="PTHR17575">
    <property type="entry name" value="UROCORTIN-2 AND 3"/>
    <property type="match status" value="1"/>
</dbReference>
<comment type="subcellular location">
    <subcellularLocation>
        <location evidence="1">Secreted</location>
    </subcellularLocation>
</comment>
<dbReference type="GO" id="GO:0009755">
    <property type="term" value="P:hormone-mediated signaling pathway"/>
    <property type="evidence" value="ECO:0007669"/>
    <property type="project" value="TreeGrafter"/>
</dbReference>
<evidence type="ECO:0000256" key="2">
    <source>
        <dbReference type="ARBA" id="ARBA00009287"/>
    </source>
</evidence>
<evidence type="ECO:0000256" key="3">
    <source>
        <dbReference type="ARBA" id="ARBA00011328"/>
    </source>
</evidence>
<keyword evidence="4" id="KW-0964">Secreted</keyword>
<comment type="similarity">
    <text evidence="2">Belongs to the sauvagine/corticotropin-releasing factor/urotensin I family.</text>
</comment>
<evidence type="ECO:0000256" key="7">
    <source>
        <dbReference type="ARBA" id="ARBA00025160"/>
    </source>
</evidence>
<reference evidence="11" key="1">
    <citation type="submission" date="2025-08" db="UniProtKB">
        <authorList>
            <consortium name="Ensembl"/>
        </authorList>
    </citation>
    <scope>IDENTIFICATION</scope>
</reference>
<dbReference type="Pfam" id="PF00473">
    <property type="entry name" value="CRF"/>
    <property type="match status" value="1"/>
</dbReference>
<evidence type="ECO:0000313" key="11">
    <source>
        <dbReference type="Ensembl" id="ENSCPRP00005026219.1"/>
    </source>
</evidence>
<proteinExistence type="inferred from homology"/>
<protein>
    <recommendedName>
        <fullName evidence="10">Corticotropin-releasing factor domain-containing protein</fullName>
    </recommendedName>
</protein>
<comment type="function">
    <text evidence="7">Suppresses food intake, delays gastric emptying and decreases heat-induced edema. Might represent an endogenous ligand for maintaining homeostasis after stress.</text>
</comment>
<feature type="domain" description="Corticotropin-releasing factor" evidence="10">
    <location>
        <begin position="88"/>
        <end position="124"/>
    </location>
</feature>
<evidence type="ECO:0000256" key="1">
    <source>
        <dbReference type="ARBA" id="ARBA00004613"/>
    </source>
</evidence>
<evidence type="ECO:0000256" key="6">
    <source>
        <dbReference type="ARBA" id="ARBA00022729"/>
    </source>
</evidence>
<dbReference type="Proteomes" id="UP000594220">
    <property type="component" value="Unplaced"/>
</dbReference>
<evidence type="ECO:0000256" key="8">
    <source>
        <dbReference type="SAM" id="MobiDB-lite"/>
    </source>
</evidence>
<dbReference type="Ensembl" id="ENSCPRT00005030637.1">
    <property type="protein sequence ID" value="ENSCPRP00005026219.1"/>
    <property type="gene ID" value="ENSCPRG00005018190.1"/>
</dbReference>
<keyword evidence="5" id="KW-0372">Hormone</keyword>
<dbReference type="InterPro" id="IPR024270">
    <property type="entry name" value="Urocortin_II/III"/>
</dbReference>
<dbReference type="GeneTree" id="ENSGT01030000235510"/>
<dbReference type="GO" id="GO:0005179">
    <property type="term" value="F:hormone activity"/>
    <property type="evidence" value="ECO:0007669"/>
    <property type="project" value="UniProtKB-KW"/>
</dbReference>
<feature type="region of interest" description="Disordered" evidence="8">
    <location>
        <begin position="56"/>
        <end position="86"/>
    </location>
</feature>
<keyword evidence="12" id="KW-1185">Reference proteome</keyword>
<dbReference type="GO" id="GO:0051431">
    <property type="term" value="F:corticotropin-releasing hormone receptor 2 binding"/>
    <property type="evidence" value="ECO:0007669"/>
    <property type="project" value="InterPro"/>
</dbReference>
<evidence type="ECO:0000256" key="9">
    <source>
        <dbReference type="SAM" id="SignalP"/>
    </source>
</evidence>
<feature type="signal peptide" evidence="9">
    <location>
        <begin position="1"/>
        <end position="28"/>
    </location>
</feature>
<evidence type="ECO:0000256" key="5">
    <source>
        <dbReference type="ARBA" id="ARBA00022702"/>
    </source>
</evidence>
<reference evidence="11" key="2">
    <citation type="submission" date="2025-09" db="UniProtKB">
        <authorList>
            <consortium name="Ensembl"/>
        </authorList>
    </citation>
    <scope>IDENTIFICATION</scope>
</reference>
<dbReference type="AlphaFoldDB" id="A0A7M4FKZ0"/>
<feature type="compositionally biased region" description="Polar residues" evidence="8">
    <location>
        <begin position="61"/>
        <end position="71"/>
    </location>
</feature>
<evidence type="ECO:0000259" key="10">
    <source>
        <dbReference type="Pfam" id="PF00473"/>
    </source>
</evidence>
<dbReference type="PANTHER" id="PTHR17575:SF1">
    <property type="entry name" value="UROCORTIN-3"/>
    <property type="match status" value="1"/>
</dbReference>
<dbReference type="GO" id="GO:0007586">
    <property type="term" value="P:digestion"/>
    <property type="evidence" value="ECO:0007669"/>
    <property type="project" value="InterPro"/>
</dbReference>
<evidence type="ECO:0000313" key="12">
    <source>
        <dbReference type="Proteomes" id="UP000594220"/>
    </source>
</evidence>
<organism evidence="11 12">
    <name type="scientific">Crocodylus porosus</name>
    <name type="common">Saltwater crocodile</name>
    <name type="synonym">Estuarine crocodile</name>
    <dbReference type="NCBI Taxonomy" id="8502"/>
    <lineage>
        <taxon>Eukaryota</taxon>
        <taxon>Metazoa</taxon>
        <taxon>Chordata</taxon>
        <taxon>Craniata</taxon>
        <taxon>Vertebrata</taxon>
        <taxon>Euteleostomi</taxon>
        <taxon>Archelosauria</taxon>
        <taxon>Archosauria</taxon>
        <taxon>Crocodylia</taxon>
        <taxon>Longirostres</taxon>
        <taxon>Crocodylidae</taxon>
        <taxon>Crocodylus</taxon>
    </lineage>
</organism>
<sequence length="128" mass="13666">MAGSSEPGTAALFTCILLLGRTHAPADGQQVPIHHLPPHTPGFHLKKFHLILHQEPAFSPESDSTGRNPGTGQAAAVMKKSSPGSKVSLSLDVPLHILRVLLEEAKVKDMRAKAAANAELMARIGRRK</sequence>
<accession>A0A7M4FKZ0</accession>
<dbReference type="InterPro" id="IPR000187">
    <property type="entry name" value="CRF"/>
</dbReference>
<dbReference type="Gene3D" id="6.10.250.1920">
    <property type="match status" value="1"/>
</dbReference>
<evidence type="ECO:0000256" key="4">
    <source>
        <dbReference type="ARBA" id="ARBA00022525"/>
    </source>
</evidence>
<dbReference type="GO" id="GO:0031669">
    <property type="term" value="P:cellular response to nutrient levels"/>
    <property type="evidence" value="ECO:0007669"/>
    <property type="project" value="TreeGrafter"/>
</dbReference>
<comment type="subunit">
    <text evidence="3">Binds with high affinity to CRF receptors 2-alpha and 2-beta.</text>
</comment>
<keyword evidence="6 9" id="KW-0732">Signal</keyword>
<dbReference type="GO" id="GO:0007189">
    <property type="term" value="P:adenylate cyclase-activating G protein-coupled receptor signaling pathway"/>
    <property type="evidence" value="ECO:0007669"/>
    <property type="project" value="TreeGrafter"/>
</dbReference>
<feature type="chain" id="PRO_5029452159" description="Corticotropin-releasing factor domain-containing protein" evidence="9">
    <location>
        <begin position="29"/>
        <end position="128"/>
    </location>
</feature>